<dbReference type="PANTHER" id="PTHR48051:SF1">
    <property type="entry name" value="RAS SUPPRESSOR PROTEIN 1"/>
    <property type="match status" value="1"/>
</dbReference>
<gene>
    <name evidence="4" type="ORF">AWZ03_010617</name>
</gene>
<protein>
    <recommendedName>
        <fullName evidence="6">Leucine-rich repeat-containing protein 20</fullName>
    </recommendedName>
</protein>
<evidence type="ECO:0000256" key="2">
    <source>
        <dbReference type="ARBA" id="ARBA00022737"/>
    </source>
</evidence>
<dbReference type="SUPFAM" id="SSF52075">
    <property type="entry name" value="Outer arm dynein light chain 1"/>
    <property type="match status" value="1"/>
</dbReference>
<evidence type="ECO:0000256" key="1">
    <source>
        <dbReference type="ARBA" id="ARBA00022614"/>
    </source>
</evidence>
<proteinExistence type="predicted"/>
<dbReference type="InterPro" id="IPR001611">
    <property type="entry name" value="Leu-rich_rpt"/>
</dbReference>
<feature type="region of interest" description="Disordered" evidence="3">
    <location>
        <begin position="1"/>
        <end position="72"/>
    </location>
</feature>
<dbReference type="FunFam" id="3.80.10.10:FF:001040">
    <property type="entry name" value="Uncharacterized protein, isoform B"/>
    <property type="match status" value="1"/>
</dbReference>
<dbReference type="InterPro" id="IPR032675">
    <property type="entry name" value="LRR_dom_sf"/>
</dbReference>
<evidence type="ECO:0000313" key="4">
    <source>
        <dbReference type="EMBL" id="TDG42967.1"/>
    </source>
</evidence>
<reference evidence="4 5" key="1">
    <citation type="journal article" date="2019" name="J. Hered.">
        <title>An Improved Genome Assembly for Drosophila navojoa, the Basal Species in the mojavensis Cluster.</title>
        <authorList>
            <person name="Vanderlinde T."/>
            <person name="Dupim E.G."/>
            <person name="Nazario-Yepiz N.O."/>
            <person name="Carvalho A.B."/>
        </authorList>
    </citation>
    <scope>NUCLEOTIDE SEQUENCE [LARGE SCALE GENOMIC DNA]</scope>
    <source>
        <strain evidence="4">Navoj_Jal97</strain>
        <tissue evidence="4">Whole organism</tissue>
    </source>
</reference>
<dbReference type="Pfam" id="PF13855">
    <property type="entry name" value="LRR_8"/>
    <property type="match status" value="1"/>
</dbReference>
<dbReference type="OMA" id="WINVKSN"/>
<dbReference type="STRING" id="7232.A0A484B260"/>
<feature type="compositionally biased region" description="Low complexity" evidence="3">
    <location>
        <begin position="30"/>
        <end position="41"/>
    </location>
</feature>
<dbReference type="EMBL" id="LSRL02000186">
    <property type="protein sequence ID" value="TDG42967.1"/>
    <property type="molecule type" value="Genomic_DNA"/>
</dbReference>
<dbReference type="OrthoDB" id="1060944at2759"/>
<keyword evidence="5" id="KW-1185">Reference proteome</keyword>
<dbReference type="Gene3D" id="3.80.10.10">
    <property type="entry name" value="Ribonuclease Inhibitor"/>
    <property type="match status" value="1"/>
</dbReference>
<dbReference type="Proteomes" id="UP000295192">
    <property type="component" value="Unassembled WGS sequence"/>
</dbReference>
<sequence>MRPFGNDITNISNNNGAGNGDDRSNGNGNGNNNGNVNGNGNSPINRDNVESDPNPSATNELGLDTETDPRIPPHIARIGGIVTFSPIAGRGVIRVVRRCEDAKENHKLDLSECELMQIPDAVYHLMRNTELQTCNLSGNVLKKVTPKFALKFSAITDLNLSYNQLSKLPDEFATLSALTNLNISHNSFIVLPQVVFKLQKLASLDAQHNAILEIDTDEAISSDCLTVVDLRNNPLSRNCRRKLEDFVTSFRLEISQEAEDDW</sequence>
<name>A0A484B260_DRONA</name>
<dbReference type="PANTHER" id="PTHR48051">
    <property type="match status" value="1"/>
</dbReference>
<dbReference type="GO" id="GO:0005737">
    <property type="term" value="C:cytoplasm"/>
    <property type="evidence" value="ECO:0007669"/>
    <property type="project" value="TreeGrafter"/>
</dbReference>
<keyword evidence="1" id="KW-0433">Leucine-rich repeat</keyword>
<evidence type="ECO:0008006" key="6">
    <source>
        <dbReference type="Google" id="ProtNLM"/>
    </source>
</evidence>
<accession>A0A484B260</accession>
<comment type="caution">
    <text evidence="4">The sequence shown here is derived from an EMBL/GenBank/DDBJ whole genome shotgun (WGS) entry which is preliminary data.</text>
</comment>
<organism evidence="4 5">
    <name type="scientific">Drosophila navojoa</name>
    <name type="common">Fruit fly</name>
    <dbReference type="NCBI Taxonomy" id="7232"/>
    <lineage>
        <taxon>Eukaryota</taxon>
        <taxon>Metazoa</taxon>
        <taxon>Ecdysozoa</taxon>
        <taxon>Arthropoda</taxon>
        <taxon>Hexapoda</taxon>
        <taxon>Insecta</taxon>
        <taxon>Pterygota</taxon>
        <taxon>Neoptera</taxon>
        <taxon>Endopterygota</taxon>
        <taxon>Diptera</taxon>
        <taxon>Brachycera</taxon>
        <taxon>Muscomorpha</taxon>
        <taxon>Ephydroidea</taxon>
        <taxon>Drosophilidae</taxon>
        <taxon>Drosophila</taxon>
    </lineage>
</organism>
<evidence type="ECO:0000313" key="5">
    <source>
        <dbReference type="Proteomes" id="UP000295192"/>
    </source>
</evidence>
<evidence type="ECO:0000256" key="3">
    <source>
        <dbReference type="SAM" id="MobiDB-lite"/>
    </source>
</evidence>
<dbReference type="KEGG" id="dnv:108656591"/>
<dbReference type="AlphaFoldDB" id="A0A484B260"/>
<dbReference type="InterPro" id="IPR050216">
    <property type="entry name" value="LRR_domain-containing"/>
</dbReference>
<keyword evidence="2" id="KW-0677">Repeat</keyword>